<gene>
    <name evidence="2" type="ORF">EVAR_27616_1</name>
</gene>
<comment type="caution">
    <text evidence="2">The sequence shown here is derived from an EMBL/GenBank/DDBJ whole genome shotgun (WGS) entry which is preliminary data.</text>
</comment>
<evidence type="ECO:0000313" key="2">
    <source>
        <dbReference type="EMBL" id="GBP32193.1"/>
    </source>
</evidence>
<evidence type="ECO:0000313" key="3">
    <source>
        <dbReference type="Proteomes" id="UP000299102"/>
    </source>
</evidence>
<accession>A0A4C1V0B6</accession>
<dbReference type="Proteomes" id="UP000299102">
    <property type="component" value="Unassembled WGS sequence"/>
</dbReference>
<proteinExistence type="predicted"/>
<reference evidence="2 3" key="1">
    <citation type="journal article" date="2019" name="Commun. Biol.">
        <title>The bagworm genome reveals a unique fibroin gene that provides high tensile strength.</title>
        <authorList>
            <person name="Kono N."/>
            <person name="Nakamura H."/>
            <person name="Ohtoshi R."/>
            <person name="Tomita M."/>
            <person name="Numata K."/>
            <person name="Arakawa K."/>
        </authorList>
    </citation>
    <scope>NUCLEOTIDE SEQUENCE [LARGE SCALE GENOMIC DNA]</scope>
</reference>
<sequence length="81" mass="8780">MTQKSSCPLALSAGHGGSEGASPRMQIKTSAGARRRRPEERLARSDLMNIKCGRPRLTGVSACAPAQTRGSEAEVFYHHNW</sequence>
<organism evidence="2 3">
    <name type="scientific">Eumeta variegata</name>
    <name type="common">Bagworm moth</name>
    <name type="synonym">Eumeta japonica</name>
    <dbReference type="NCBI Taxonomy" id="151549"/>
    <lineage>
        <taxon>Eukaryota</taxon>
        <taxon>Metazoa</taxon>
        <taxon>Ecdysozoa</taxon>
        <taxon>Arthropoda</taxon>
        <taxon>Hexapoda</taxon>
        <taxon>Insecta</taxon>
        <taxon>Pterygota</taxon>
        <taxon>Neoptera</taxon>
        <taxon>Endopterygota</taxon>
        <taxon>Lepidoptera</taxon>
        <taxon>Glossata</taxon>
        <taxon>Ditrysia</taxon>
        <taxon>Tineoidea</taxon>
        <taxon>Psychidae</taxon>
        <taxon>Oiketicinae</taxon>
        <taxon>Eumeta</taxon>
    </lineage>
</organism>
<evidence type="ECO:0000256" key="1">
    <source>
        <dbReference type="SAM" id="MobiDB-lite"/>
    </source>
</evidence>
<feature type="region of interest" description="Disordered" evidence="1">
    <location>
        <begin position="1"/>
        <end position="41"/>
    </location>
</feature>
<dbReference type="AlphaFoldDB" id="A0A4C1V0B6"/>
<protein>
    <submittedName>
        <fullName evidence="2">Uncharacterized protein</fullName>
    </submittedName>
</protein>
<name>A0A4C1V0B6_EUMVA</name>
<keyword evidence="3" id="KW-1185">Reference proteome</keyword>
<dbReference type="EMBL" id="BGZK01000256">
    <property type="protein sequence ID" value="GBP32193.1"/>
    <property type="molecule type" value="Genomic_DNA"/>
</dbReference>